<dbReference type="EMBL" id="SXCS01000001">
    <property type="protein sequence ID" value="NFR60438.1"/>
    <property type="molecule type" value="Genomic_DNA"/>
</dbReference>
<gene>
    <name evidence="2" type="ORF">FDF70_02765</name>
</gene>
<keyword evidence="1" id="KW-0472">Membrane</keyword>
<dbReference type="AlphaFoldDB" id="A0A7X5SVR3"/>
<reference evidence="2 3" key="1">
    <citation type="submission" date="2019-04" db="EMBL/GenBank/DDBJ databases">
        <title>Genome sequencing of Clostridium botulinum Groups I-IV and Clostridium butyricum.</title>
        <authorList>
            <person name="Brunt J."/>
            <person name="Van Vliet A.H.M."/>
            <person name="Stringer S.C."/>
            <person name="Carter A.T."/>
            <person name="Peck M.W."/>
        </authorList>
    </citation>
    <scope>NUCLEOTIDE SEQUENCE [LARGE SCALE GENOMIC DNA]</scope>
    <source>
        <strain evidence="2 3">IFR 18/108</strain>
    </source>
</reference>
<feature type="transmembrane region" description="Helical" evidence="1">
    <location>
        <begin position="21"/>
        <end position="38"/>
    </location>
</feature>
<sequence length="70" mass="7909">MDAIDKFNNSIDRIGFNFLKFFILIGIIVCILGIISYFKDGDREILKKGSIVTIVIIVMFIISKILRGAN</sequence>
<dbReference type="RefSeq" id="WP_040108635.1">
    <property type="nucleotide sequence ID" value="NZ_JACBEA010000051.1"/>
</dbReference>
<feature type="transmembrane region" description="Helical" evidence="1">
    <location>
        <begin position="50"/>
        <end position="66"/>
    </location>
</feature>
<name>A0A7X5SVR3_CLOSG</name>
<keyword evidence="1" id="KW-0812">Transmembrane</keyword>
<evidence type="ECO:0000313" key="2">
    <source>
        <dbReference type="EMBL" id="NFR60438.1"/>
    </source>
</evidence>
<evidence type="ECO:0000256" key="1">
    <source>
        <dbReference type="SAM" id="Phobius"/>
    </source>
</evidence>
<organism evidence="2 3">
    <name type="scientific">Clostridium sporogenes</name>
    <dbReference type="NCBI Taxonomy" id="1509"/>
    <lineage>
        <taxon>Bacteria</taxon>
        <taxon>Bacillati</taxon>
        <taxon>Bacillota</taxon>
        <taxon>Clostridia</taxon>
        <taxon>Eubacteriales</taxon>
        <taxon>Clostridiaceae</taxon>
        <taxon>Clostridium</taxon>
    </lineage>
</organism>
<dbReference type="Proteomes" id="UP000486601">
    <property type="component" value="Unassembled WGS sequence"/>
</dbReference>
<proteinExistence type="predicted"/>
<accession>A0A7X5SVR3</accession>
<protein>
    <submittedName>
        <fullName evidence="2">Uncharacterized protein</fullName>
    </submittedName>
</protein>
<comment type="caution">
    <text evidence="2">The sequence shown here is derived from an EMBL/GenBank/DDBJ whole genome shotgun (WGS) entry which is preliminary data.</text>
</comment>
<keyword evidence="1" id="KW-1133">Transmembrane helix</keyword>
<evidence type="ECO:0000313" key="3">
    <source>
        <dbReference type="Proteomes" id="UP000486601"/>
    </source>
</evidence>